<feature type="compositionally biased region" description="Gly residues" evidence="1">
    <location>
        <begin position="230"/>
        <end position="250"/>
    </location>
</feature>
<dbReference type="Gene3D" id="3.40.50.410">
    <property type="entry name" value="von Willebrand factor, type A domain"/>
    <property type="match status" value="1"/>
</dbReference>
<dbReference type="PROSITE" id="PS50234">
    <property type="entry name" value="VWFA"/>
    <property type="match status" value="1"/>
</dbReference>
<feature type="region of interest" description="Disordered" evidence="1">
    <location>
        <begin position="1"/>
        <end position="253"/>
    </location>
</feature>
<dbReference type="SMART" id="SM00327">
    <property type="entry name" value="VWA"/>
    <property type="match status" value="1"/>
</dbReference>
<protein>
    <submittedName>
        <fullName evidence="4">von Willebrand factor type A domain protein</fullName>
    </submittedName>
</protein>
<proteinExistence type="predicted"/>
<name>A0A2P4URI4_9ACTN</name>
<feature type="compositionally biased region" description="Low complexity" evidence="1">
    <location>
        <begin position="180"/>
        <end position="192"/>
    </location>
</feature>
<dbReference type="EMBL" id="MTBP01000001">
    <property type="protein sequence ID" value="POM27662.1"/>
    <property type="molecule type" value="Genomic_DNA"/>
</dbReference>
<keyword evidence="2" id="KW-0472">Membrane</keyword>
<feature type="domain" description="VWFA" evidence="3">
    <location>
        <begin position="627"/>
        <end position="827"/>
    </location>
</feature>
<dbReference type="SUPFAM" id="SSF53300">
    <property type="entry name" value="vWA-like"/>
    <property type="match status" value="1"/>
</dbReference>
<keyword evidence="2" id="KW-1133">Transmembrane helix</keyword>
<gene>
    <name evidence="4" type="ORF">BTM25_20800</name>
</gene>
<dbReference type="InterPro" id="IPR002035">
    <property type="entry name" value="VWF_A"/>
</dbReference>
<comment type="caution">
    <text evidence="4">The sequence shown here is derived from an EMBL/GenBank/DDBJ whole genome shotgun (WGS) entry which is preliminary data.</text>
</comment>
<evidence type="ECO:0000256" key="1">
    <source>
        <dbReference type="SAM" id="MobiDB-lite"/>
    </source>
</evidence>
<dbReference type="Pfam" id="PF00092">
    <property type="entry name" value="VWA"/>
    <property type="match status" value="1"/>
</dbReference>
<keyword evidence="2" id="KW-0812">Transmembrane</keyword>
<evidence type="ECO:0000259" key="3">
    <source>
        <dbReference type="PROSITE" id="PS50234"/>
    </source>
</evidence>
<keyword evidence="5" id="KW-1185">Reference proteome</keyword>
<evidence type="ECO:0000313" key="5">
    <source>
        <dbReference type="Proteomes" id="UP000242367"/>
    </source>
</evidence>
<feature type="transmembrane region" description="Helical" evidence="2">
    <location>
        <begin position="261"/>
        <end position="284"/>
    </location>
</feature>
<dbReference type="InterPro" id="IPR036465">
    <property type="entry name" value="vWFA_dom_sf"/>
</dbReference>
<dbReference type="Pfam" id="PF13531">
    <property type="entry name" value="SBP_bac_11"/>
    <property type="match status" value="1"/>
</dbReference>
<dbReference type="Proteomes" id="UP000242367">
    <property type="component" value="Unassembled WGS sequence"/>
</dbReference>
<evidence type="ECO:0000256" key="2">
    <source>
        <dbReference type="SAM" id="Phobius"/>
    </source>
</evidence>
<accession>A0A2P4URI4</accession>
<dbReference type="AlphaFoldDB" id="A0A2P4URI4"/>
<evidence type="ECO:0000313" key="4">
    <source>
        <dbReference type="EMBL" id="POM27662.1"/>
    </source>
</evidence>
<dbReference type="RefSeq" id="WP_103562449.1">
    <property type="nucleotide sequence ID" value="NZ_MTBP01000001.1"/>
</dbReference>
<sequence>MSGRHRNDFPDEGAEGGEHDPSRPVFGPANDGSSDWFAPRDSQSPRVTPGESGEWSGFGGASDSGSRGTTPPPPSSGPYGTYGYGSGAYERPATASGGFEQPPSGTGGFAPPPSGTGGFERPPAGSGGYERPTGGTGGYERPSAGSGGFERPTGGTGGYERPSGGFELPPSGTGGFERPSAGSGRYGQSSGGYERPGSGEIGGYTLPGASSAGYRGYDTMSGSGERESGFFGGRSGGDSGGPGGPGGSGEYGRRRKKRRGLLIGPLAGAIGLAVLLGVGVYAFLGTGGCGGDGALRLRVSAAPDIAPAVRKAVSRFNDQGRKVGGKCVQASVGADDPSSVATVLSGQGVPSDTTRQPDVWIPDSTLWTSLVQTSTDKARHKITVSRTSVASSPIVVGLPHTLAAQLQKEGVTATPSWDNLLKAAGGVAGGGVTKNQMIPPGAVRMVVPDPTVNAVGLGGLVLTGELLTNDPNRDSIFTGIVRTVREATVQKPADTFKQFRPGRSGKQPISISSEQALWSYNRTNPAEPAVALYPVEGTLSLDYPFTVTADDGDKKEAAGLLEQAMNTDATRTDVRELGFRSPDGKAPTAFAEKYGVSPARPRQLPPPRPADVAQTMQAWSKLSLGIRILTLTDVSGSMAEPVGGGMNRLQALTRVEQGGLSMLSNDTELGMWSFSTKLVGNRDYRELVPIGGLGERIGSTTRRNMVLTQLNQMRPKPDGDTGLYATILAAYKEMNRTYKPEFVNTILLFTDGQNDDPDGPTLQQAVAQLRAMRDPDKPIQVNMIGYGKDVDEASLREIGRITNGTVQLANTPQDIQKIVLKLLARRINE</sequence>
<organism evidence="4 5">
    <name type="scientific">Actinomadura rubteroloni</name>
    <dbReference type="NCBI Taxonomy" id="1926885"/>
    <lineage>
        <taxon>Bacteria</taxon>
        <taxon>Bacillati</taxon>
        <taxon>Actinomycetota</taxon>
        <taxon>Actinomycetes</taxon>
        <taxon>Streptosporangiales</taxon>
        <taxon>Thermomonosporaceae</taxon>
        <taxon>Actinomadura</taxon>
    </lineage>
</organism>
<reference evidence="4 5" key="1">
    <citation type="journal article" date="2017" name="Chemistry">
        <title>Isolation, Biosynthesis and Chemical Modifications of Rubterolones A-F: Rare Tropolone Alkaloids from Actinomadura sp. 5-2.</title>
        <authorList>
            <person name="Guo H."/>
            <person name="Benndorf R."/>
            <person name="Leichnitz D."/>
            <person name="Klassen J.L."/>
            <person name="Vollmers J."/>
            <person name="Gorls H."/>
            <person name="Steinacker M."/>
            <person name="Weigel C."/>
            <person name="Dahse H.M."/>
            <person name="Kaster A.K."/>
            <person name="de Beer Z.W."/>
            <person name="Poulsen M."/>
            <person name="Beemelmanns C."/>
        </authorList>
    </citation>
    <scope>NUCLEOTIDE SEQUENCE [LARGE SCALE GENOMIC DNA]</scope>
    <source>
        <strain evidence="4 5">5-2</strain>
    </source>
</reference>